<evidence type="ECO:0000256" key="3">
    <source>
        <dbReference type="ARBA" id="ARBA00022801"/>
    </source>
</evidence>
<evidence type="ECO:0000259" key="6">
    <source>
        <dbReference type="Pfam" id="PF00884"/>
    </source>
</evidence>
<dbReference type="Proteomes" id="UP001500840">
    <property type="component" value="Unassembled WGS sequence"/>
</dbReference>
<dbReference type="SUPFAM" id="SSF53649">
    <property type="entry name" value="Alkaline phosphatase-like"/>
    <property type="match status" value="1"/>
</dbReference>
<evidence type="ECO:0000256" key="1">
    <source>
        <dbReference type="ARBA" id="ARBA00008779"/>
    </source>
</evidence>
<dbReference type="InterPro" id="IPR017850">
    <property type="entry name" value="Alkaline_phosphatase_core_sf"/>
</dbReference>
<keyword evidence="8" id="KW-1185">Reference proteome</keyword>
<feature type="region of interest" description="Disordered" evidence="5">
    <location>
        <begin position="505"/>
        <end position="544"/>
    </location>
</feature>
<dbReference type="InterPro" id="IPR050738">
    <property type="entry name" value="Sulfatase"/>
</dbReference>
<evidence type="ECO:0000313" key="8">
    <source>
        <dbReference type="Proteomes" id="UP001500840"/>
    </source>
</evidence>
<evidence type="ECO:0000313" key="7">
    <source>
        <dbReference type="EMBL" id="GAA4445731.1"/>
    </source>
</evidence>
<proteinExistence type="inferred from homology"/>
<evidence type="ECO:0000256" key="2">
    <source>
        <dbReference type="ARBA" id="ARBA00022723"/>
    </source>
</evidence>
<dbReference type="InterPro" id="IPR024607">
    <property type="entry name" value="Sulfatase_CS"/>
</dbReference>
<dbReference type="Gene3D" id="3.40.720.10">
    <property type="entry name" value="Alkaline Phosphatase, subunit A"/>
    <property type="match status" value="1"/>
</dbReference>
<keyword evidence="3" id="KW-0378">Hydrolase</keyword>
<dbReference type="Pfam" id="PF00884">
    <property type="entry name" value="Sulfatase"/>
    <property type="match status" value="1"/>
</dbReference>
<dbReference type="CDD" id="cd16025">
    <property type="entry name" value="PAS_like"/>
    <property type="match status" value="1"/>
</dbReference>
<dbReference type="PROSITE" id="PS00149">
    <property type="entry name" value="SULFATASE_2"/>
    <property type="match status" value="1"/>
</dbReference>
<evidence type="ECO:0000256" key="5">
    <source>
        <dbReference type="SAM" id="MobiDB-lite"/>
    </source>
</evidence>
<protein>
    <recommendedName>
        <fullName evidence="6">Sulfatase N-terminal domain-containing protein</fullName>
    </recommendedName>
</protein>
<dbReference type="PANTHER" id="PTHR42693:SF33">
    <property type="entry name" value="ARYLSULFATASE"/>
    <property type="match status" value="1"/>
</dbReference>
<dbReference type="EMBL" id="BAABGA010000008">
    <property type="protein sequence ID" value="GAA4445731.1"/>
    <property type="molecule type" value="Genomic_DNA"/>
</dbReference>
<keyword evidence="4" id="KW-0106">Calcium</keyword>
<gene>
    <name evidence="7" type="ORF">GCM10023156_05720</name>
</gene>
<name>A0ABP8MB75_9BACT</name>
<comment type="similarity">
    <text evidence="1">Belongs to the sulfatase family.</text>
</comment>
<accession>A0ABP8MB75</accession>
<dbReference type="Gene3D" id="3.30.1120.10">
    <property type="match status" value="1"/>
</dbReference>
<sequence>MNVADLSHFAFGNMLPALRSFSRKTAILLAVFFSVAGIANAESRPNIVVILADDMGYSDPGCFGGEIATPNIDQLAKEGVRMTHFYNGGMCVVSRASMLTGRWWPNALRNFQDTPLLPERLHESGYRSALIGKWHLDGHPMDRGFHHFFGFLSGFADHFAGASSYRLDREPFADFADNYYSSDALSDRAIQFIDDTTKQAPTDPFFLYLSYQAPHNPLQAPRDDIMQYRGKYAAGWQAIREARFHRQKEMGLVAADAVLPSYPQNLPKWDSLSDEQRDLEDLRMSVFAAMVQRMDHGIGRVMQSIRDNGHGENTLVLFLSDNGTDSFSVVDQAMLKMDRLPGDPGSNWQPGTGWAYASVTPWRMYKIGQHAGGVTTGAVAWWPGNTGDPGRIESRAVHMVDVLPTCLDAIGKLANDVAGESFLPVLREEAWQRQRPLYFQYMDNRAIRTDRWTLAEVDAAGWQLFDNQNDPLETTDLAAAKPEVVNELSANWSKWWCDESGDAVYTPQSTRNSPHYRPQGDRGSGVRYTPSAMPKRLSGRYPKP</sequence>
<feature type="domain" description="Sulfatase N-terminal" evidence="6">
    <location>
        <begin position="45"/>
        <end position="411"/>
    </location>
</feature>
<evidence type="ECO:0000256" key="4">
    <source>
        <dbReference type="ARBA" id="ARBA00022837"/>
    </source>
</evidence>
<reference evidence="8" key="1">
    <citation type="journal article" date="2019" name="Int. J. Syst. Evol. Microbiol.">
        <title>The Global Catalogue of Microorganisms (GCM) 10K type strain sequencing project: providing services to taxonomists for standard genome sequencing and annotation.</title>
        <authorList>
            <consortium name="The Broad Institute Genomics Platform"/>
            <consortium name="The Broad Institute Genome Sequencing Center for Infectious Disease"/>
            <person name="Wu L."/>
            <person name="Ma J."/>
        </authorList>
    </citation>
    <scope>NUCLEOTIDE SEQUENCE [LARGE SCALE GENOMIC DNA]</scope>
    <source>
        <strain evidence="8">JCM 17759</strain>
    </source>
</reference>
<dbReference type="InterPro" id="IPR000917">
    <property type="entry name" value="Sulfatase_N"/>
</dbReference>
<keyword evidence="2" id="KW-0479">Metal-binding</keyword>
<dbReference type="PANTHER" id="PTHR42693">
    <property type="entry name" value="ARYLSULFATASE FAMILY MEMBER"/>
    <property type="match status" value="1"/>
</dbReference>
<organism evidence="7 8">
    <name type="scientific">Novipirellula rosea</name>
    <dbReference type="NCBI Taxonomy" id="1031540"/>
    <lineage>
        <taxon>Bacteria</taxon>
        <taxon>Pseudomonadati</taxon>
        <taxon>Planctomycetota</taxon>
        <taxon>Planctomycetia</taxon>
        <taxon>Pirellulales</taxon>
        <taxon>Pirellulaceae</taxon>
        <taxon>Novipirellula</taxon>
    </lineage>
</organism>
<comment type="caution">
    <text evidence="7">The sequence shown here is derived from an EMBL/GenBank/DDBJ whole genome shotgun (WGS) entry which is preliminary data.</text>
</comment>